<dbReference type="GO" id="GO:0016740">
    <property type="term" value="F:transferase activity"/>
    <property type="evidence" value="ECO:0007669"/>
    <property type="project" value="UniProtKB-UniRule"/>
</dbReference>
<comment type="catalytic activity">
    <reaction evidence="10 11">
        <text>L-threonyl-[protein] + FAD = FMN-L-threonyl-[protein] + AMP + H(+)</text>
        <dbReference type="Rhea" id="RHEA:36847"/>
        <dbReference type="Rhea" id="RHEA-COMP:11060"/>
        <dbReference type="Rhea" id="RHEA-COMP:11061"/>
        <dbReference type="ChEBI" id="CHEBI:15378"/>
        <dbReference type="ChEBI" id="CHEBI:30013"/>
        <dbReference type="ChEBI" id="CHEBI:57692"/>
        <dbReference type="ChEBI" id="CHEBI:74257"/>
        <dbReference type="ChEBI" id="CHEBI:456215"/>
        <dbReference type="EC" id="2.7.1.180"/>
    </reaction>
</comment>
<evidence type="ECO:0000313" key="15">
    <source>
        <dbReference type="Proteomes" id="UP000006764"/>
    </source>
</evidence>
<dbReference type="SUPFAM" id="SSF143631">
    <property type="entry name" value="ApbE-like"/>
    <property type="match status" value="1"/>
</dbReference>
<reference evidence="14 15" key="1">
    <citation type="journal article" date="2012" name="J. Bacteriol.">
        <title>Genome sequence of an alkane-degrading bacterium, Alcanivorax pacificus type strain W11-5, isolated from deep sea sediment.</title>
        <authorList>
            <person name="Lai Q."/>
            <person name="Shao Z."/>
        </authorList>
    </citation>
    <scope>NUCLEOTIDE SEQUENCE [LARGE SCALE GENOMIC DNA]</scope>
    <source>
        <strain evidence="14 15">W11-5</strain>
    </source>
</reference>
<keyword evidence="7 11" id="KW-0274">FAD</keyword>
<dbReference type="STRING" id="391936.S7S_15255"/>
<dbReference type="PIRSF" id="PIRSF006268">
    <property type="entry name" value="ApbE"/>
    <property type="match status" value="1"/>
</dbReference>
<protein>
    <recommendedName>
        <fullName evidence="3 11">FAD:protein FMN transferase</fullName>
        <ecNumber evidence="2 11">2.7.1.180</ecNumber>
    </recommendedName>
    <alternativeName>
        <fullName evidence="9 11">Flavin transferase</fullName>
    </alternativeName>
</protein>
<feature type="binding site" evidence="12">
    <location>
        <position position="298"/>
    </location>
    <ligand>
        <name>Mg(2+)</name>
        <dbReference type="ChEBI" id="CHEBI:18420"/>
    </ligand>
</feature>
<dbReference type="Pfam" id="PF02424">
    <property type="entry name" value="ApbE"/>
    <property type="match status" value="1"/>
</dbReference>
<feature type="signal peptide" evidence="13">
    <location>
        <begin position="1"/>
        <end position="38"/>
    </location>
</feature>
<evidence type="ECO:0000256" key="9">
    <source>
        <dbReference type="ARBA" id="ARBA00031306"/>
    </source>
</evidence>
<accession>A0A0B4XSS9</accession>
<feature type="binding site" evidence="12">
    <location>
        <position position="183"/>
    </location>
    <ligand>
        <name>Mg(2+)</name>
        <dbReference type="ChEBI" id="CHEBI:18420"/>
    </ligand>
</feature>
<keyword evidence="15" id="KW-1185">Reference proteome</keyword>
<name>A0A0B4XSS9_9GAMM</name>
<dbReference type="EMBL" id="CP004387">
    <property type="protein sequence ID" value="AJD49463.1"/>
    <property type="molecule type" value="Genomic_DNA"/>
</dbReference>
<sequence>MSDDCLTLRPFTLMESRVPRLLLTCLLSLCWLAASAHADWVQAQWNVMGTRATLEFWPGEQDSRDTVAQIQAEFDRINGQYSPWREGSELYQANHTATQAPMTVSEEFAQLIETSRHYTTLTDGAFDISFATVGHLYDYRAGIAPDDDALAHAREGVGMDKVTLDEQRRLRLHHPATRIDLGGIAKGYAIDRAVAILHQAGVRHAYISLGGDSYVLGDRRGRAWQVGIRHPRREEAVAISLPLEDIAVSTSGDYERFFIRDGEHVHHILSPASGKPAGELVSVTVLAERGIDADALSTSLFVLGREQGLALANRLPGVSAILIDRHGEVFYSEDLGAL</sequence>
<organism evidence="14 15">
    <name type="scientific">Isoalcanivorax pacificus W11-5</name>
    <dbReference type="NCBI Taxonomy" id="391936"/>
    <lineage>
        <taxon>Bacteria</taxon>
        <taxon>Pseudomonadati</taxon>
        <taxon>Pseudomonadota</taxon>
        <taxon>Gammaproteobacteria</taxon>
        <taxon>Oceanospirillales</taxon>
        <taxon>Alcanivoracaceae</taxon>
        <taxon>Isoalcanivorax</taxon>
    </lineage>
</organism>
<dbReference type="PANTHER" id="PTHR30040">
    <property type="entry name" value="THIAMINE BIOSYNTHESIS LIPOPROTEIN APBE"/>
    <property type="match status" value="1"/>
</dbReference>
<evidence type="ECO:0000256" key="8">
    <source>
        <dbReference type="ARBA" id="ARBA00022842"/>
    </source>
</evidence>
<keyword evidence="5 11" id="KW-0808">Transferase</keyword>
<feature type="binding site" evidence="12">
    <location>
        <position position="294"/>
    </location>
    <ligand>
        <name>Mg(2+)</name>
        <dbReference type="ChEBI" id="CHEBI:18420"/>
    </ligand>
</feature>
<evidence type="ECO:0000256" key="10">
    <source>
        <dbReference type="ARBA" id="ARBA00048540"/>
    </source>
</evidence>
<dbReference type="AlphaFoldDB" id="A0A0B4XSS9"/>
<dbReference type="EC" id="2.7.1.180" evidence="2 11"/>
<dbReference type="InterPro" id="IPR003374">
    <property type="entry name" value="ApbE-like_sf"/>
</dbReference>
<evidence type="ECO:0000256" key="5">
    <source>
        <dbReference type="ARBA" id="ARBA00022679"/>
    </source>
</evidence>
<dbReference type="Proteomes" id="UP000006764">
    <property type="component" value="Chromosome"/>
</dbReference>
<comment type="similarity">
    <text evidence="1 11">Belongs to the ApbE family.</text>
</comment>
<evidence type="ECO:0000256" key="3">
    <source>
        <dbReference type="ARBA" id="ARBA00016337"/>
    </source>
</evidence>
<evidence type="ECO:0000256" key="11">
    <source>
        <dbReference type="PIRNR" id="PIRNR006268"/>
    </source>
</evidence>
<keyword evidence="13" id="KW-0732">Signal</keyword>
<evidence type="ECO:0000256" key="13">
    <source>
        <dbReference type="SAM" id="SignalP"/>
    </source>
</evidence>
<feature type="chain" id="PRO_5039886276" description="FAD:protein FMN transferase" evidence="13">
    <location>
        <begin position="39"/>
        <end position="338"/>
    </location>
</feature>
<evidence type="ECO:0000313" key="14">
    <source>
        <dbReference type="EMBL" id="AJD49463.1"/>
    </source>
</evidence>
<keyword evidence="6 11" id="KW-0479">Metal-binding</keyword>
<proteinExistence type="inferred from homology"/>
<evidence type="ECO:0000256" key="6">
    <source>
        <dbReference type="ARBA" id="ARBA00022723"/>
    </source>
</evidence>
<dbReference type="PANTHER" id="PTHR30040:SF2">
    <property type="entry name" value="FAD:PROTEIN FMN TRANSFERASE"/>
    <property type="match status" value="1"/>
</dbReference>
<evidence type="ECO:0000256" key="7">
    <source>
        <dbReference type="ARBA" id="ARBA00022827"/>
    </source>
</evidence>
<dbReference type="InterPro" id="IPR024932">
    <property type="entry name" value="ApbE"/>
</dbReference>
<dbReference type="GO" id="GO:0046872">
    <property type="term" value="F:metal ion binding"/>
    <property type="evidence" value="ECO:0007669"/>
    <property type="project" value="UniProtKB-UniRule"/>
</dbReference>
<evidence type="ECO:0000256" key="4">
    <source>
        <dbReference type="ARBA" id="ARBA00022630"/>
    </source>
</evidence>
<dbReference type="HOGENOM" id="CLU_044403_1_2_6"/>
<dbReference type="Gene3D" id="3.10.520.10">
    <property type="entry name" value="ApbE-like domains"/>
    <property type="match status" value="1"/>
</dbReference>
<dbReference type="KEGG" id="apac:S7S_15255"/>
<evidence type="ECO:0000256" key="1">
    <source>
        <dbReference type="ARBA" id="ARBA00008282"/>
    </source>
</evidence>
<keyword evidence="4 11" id="KW-0285">Flavoprotein</keyword>
<gene>
    <name evidence="14" type="ORF">S7S_15255</name>
</gene>
<evidence type="ECO:0000256" key="2">
    <source>
        <dbReference type="ARBA" id="ARBA00011955"/>
    </source>
</evidence>
<comment type="cofactor">
    <cofactor evidence="12">
        <name>Mg(2+)</name>
        <dbReference type="ChEBI" id="CHEBI:18420"/>
    </cofactor>
    <cofactor evidence="12">
        <name>Mn(2+)</name>
        <dbReference type="ChEBI" id="CHEBI:29035"/>
    </cofactor>
    <text evidence="12">Magnesium. Can also use manganese.</text>
</comment>
<keyword evidence="8 11" id="KW-0460">Magnesium</keyword>
<evidence type="ECO:0000256" key="12">
    <source>
        <dbReference type="PIRSR" id="PIRSR006268-2"/>
    </source>
</evidence>